<proteinExistence type="predicted"/>
<reference evidence="2" key="2">
    <citation type="submission" date="2020-05" db="UniProtKB">
        <authorList>
            <consortium name="EnsemblMetazoa"/>
        </authorList>
    </citation>
    <scope>IDENTIFICATION</scope>
</reference>
<keyword evidence="3" id="KW-1185">Reference proteome</keyword>
<dbReference type="EMBL" id="ATLV01020694">
    <property type="status" value="NOT_ANNOTATED_CDS"/>
    <property type="molecule type" value="Genomic_DNA"/>
</dbReference>
<dbReference type="EnsemblMetazoa" id="ASIC013578-RA">
    <property type="protein sequence ID" value="ASIC013578-PA"/>
    <property type="gene ID" value="ASIC013578"/>
</dbReference>
<protein>
    <submittedName>
        <fullName evidence="1 2">Uncharacterized protein</fullName>
    </submittedName>
</protein>
<dbReference type="VEuPathDB" id="VectorBase:ASIS018197"/>
<evidence type="ECO:0000313" key="1">
    <source>
        <dbReference type="EMBL" id="KFB45590.1"/>
    </source>
</evidence>
<sequence length="166" mass="18210">MVQSPSSVVAMNEKGQQLVLATPYRSNSSSLPSSSAESGHSAMECSMIQQLIALIAPEHLLLADNMQDVAAGGQQQRPLRHGIENTVHRTGLWVFVGGCKTTDSVLVETDRTLLLSVRYPFRMADRCTAPDRGESDRCYVIYMALGYLDIGEKQFNSCIDGEREGK</sequence>
<name>A0A084W5U6_ANOSI</name>
<dbReference type="VEuPathDB" id="VectorBase:ASIC013578"/>
<gene>
    <name evidence="1" type="ORF">ZHAS_00013578</name>
</gene>
<dbReference type="EMBL" id="KE525305">
    <property type="protein sequence ID" value="KFB45590.1"/>
    <property type="molecule type" value="Genomic_DNA"/>
</dbReference>
<organism evidence="1">
    <name type="scientific">Anopheles sinensis</name>
    <name type="common">Mosquito</name>
    <dbReference type="NCBI Taxonomy" id="74873"/>
    <lineage>
        <taxon>Eukaryota</taxon>
        <taxon>Metazoa</taxon>
        <taxon>Ecdysozoa</taxon>
        <taxon>Arthropoda</taxon>
        <taxon>Hexapoda</taxon>
        <taxon>Insecta</taxon>
        <taxon>Pterygota</taxon>
        <taxon>Neoptera</taxon>
        <taxon>Endopterygota</taxon>
        <taxon>Diptera</taxon>
        <taxon>Nematocera</taxon>
        <taxon>Culicoidea</taxon>
        <taxon>Culicidae</taxon>
        <taxon>Anophelinae</taxon>
        <taxon>Anopheles</taxon>
    </lineage>
</organism>
<evidence type="ECO:0000313" key="3">
    <source>
        <dbReference type="Proteomes" id="UP000030765"/>
    </source>
</evidence>
<reference evidence="1 3" key="1">
    <citation type="journal article" date="2014" name="BMC Genomics">
        <title>Genome sequence of Anopheles sinensis provides insight into genetics basis of mosquito competence for malaria parasites.</title>
        <authorList>
            <person name="Zhou D."/>
            <person name="Zhang D."/>
            <person name="Ding G."/>
            <person name="Shi L."/>
            <person name="Hou Q."/>
            <person name="Ye Y."/>
            <person name="Xu Y."/>
            <person name="Zhou H."/>
            <person name="Xiong C."/>
            <person name="Li S."/>
            <person name="Yu J."/>
            <person name="Hong S."/>
            <person name="Yu X."/>
            <person name="Zou P."/>
            <person name="Chen C."/>
            <person name="Chang X."/>
            <person name="Wang W."/>
            <person name="Lv Y."/>
            <person name="Sun Y."/>
            <person name="Ma L."/>
            <person name="Shen B."/>
            <person name="Zhu C."/>
        </authorList>
    </citation>
    <scope>NUCLEOTIDE SEQUENCE [LARGE SCALE GENOMIC DNA]</scope>
</reference>
<accession>A0A084W5U6</accession>
<evidence type="ECO:0000313" key="2">
    <source>
        <dbReference type="EnsemblMetazoa" id="ASIC013578-PA"/>
    </source>
</evidence>
<dbReference type="Proteomes" id="UP000030765">
    <property type="component" value="Unassembled WGS sequence"/>
</dbReference>
<dbReference type="AlphaFoldDB" id="A0A084W5U6"/>